<gene>
    <name evidence="1" type="ORF">GHT06_012595</name>
</gene>
<dbReference type="Proteomes" id="UP000820818">
    <property type="component" value="Linkage Group LG3"/>
</dbReference>
<proteinExistence type="predicted"/>
<organism evidence="1 2">
    <name type="scientific">Daphnia sinensis</name>
    <dbReference type="NCBI Taxonomy" id="1820382"/>
    <lineage>
        <taxon>Eukaryota</taxon>
        <taxon>Metazoa</taxon>
        <taxon>Ecdysozoa</taxon>
        <taxon>Arthropoda</taxon>
        <taxon>Crustacea</taxon>
        <taxon>Branchiopoda</taxon>
        <taxon>Diplostraca</taxon>
        <taxon>Cladocera</taxon>
        <taxon>Anomopoda</taxon>
        <taxon>Daphniidae</taxon>
        <taxon>Daphnia</taxon>
        <taxon>Daphnia similis group</taxon>
    </lineage>
</organism>
<sequence>MLTGCRDPGAFCLLIEQRSKQLDTASSLFQFPIFSSYTSSLPPLCTYIFFLELKYLNAALTSRS</sequence>
<evidence type="ECO:0000313" key="1">
    <source>
        <dbReference type="EMBL" id="KAI9561635.1"/>
    </source>
</evidence>
<name>A0AAD5LGL5_9CRUS</name>
<keyword evidence="2" id="KW-1185">Reference proteome</keyword>
<reference evidence="1 2" key="1">
    <citation type="submission" date="2022-05" db="EMBL/GenBank/DDBJ databases">
        <title>A multi-omics perspective on studying reproductive biology in Daphnia sinensis.</title>
        <authorList>
            <person name="Jia J."/>
        </authorList>
    </citation>
    <scope>NUCLEOTIDE SEQUENCE [LARGE SCALE GENOMIC DNA]</scope>
    <source>
        <strain evidence="1 2">WSL</strain>
    </source>
</reference>
<evidence type="ECO:0000313" key="2">
    <source>
        <dbReference type="Proteomes" id="UP000820818"/>
    </source>
</evidence>
<accession>A0AAD5LGL5</accession>
<protein>
    <submittedName>
        <fullName evidence="1">Uncharacterized protein</fullName>
    </submittedName>
</protein>
<dbReference type="AlphaFoldDB" id="A0AAD5LGL5"/>
<comment type="caution">
    <text evidence="1">The sequence shown here is derived from an EMBL/GenBank/DDBJ whole genome shotgun (WGS) entry which is preliminary data.</text>
</comment>
<dbReference type="EMBL" id="WJBH02000003">
    <property type="protein sequence ID" value="KAI9561635.1"/>
    <property type="molecule type" value="Genomic_DNA"/>
</dbReference>